<reference evidence="1 2" key="1">
    <citation type="submission" date="2016-10" db="EMBL/GenBank/DDBJ databases">
        <authorList>
            <person name="de Groot N.N."/>
        </authorList>
    </citation>
    <scope>NUCLEOTIDE SEQUENCE [LARGE SCALE GENOMIC DNA]</scope>
    <source>
        <strain evidence="1 2">ATCC 51969</strain>
    </source>
</reference>
<name>A0A1I2ISD2_9SPHI</name>
<proteinExistence type="predicted"/>
<organism evidence="1 2">
    <name type="scientific">Pedobacter antarcticus</name>
    <dbReference type="NCBI Taxonomy" id="34086"/>
    <lineage>
        <taxon>Bacteria</taxon>
        <taxon>Pseudomonadati</taxon>
        <taxon>Bacteroidota</taxon>
        <taxon>Sphingobacteriia</taxon>
        <taxon>Sphingobacteriales</taxon>
        <taxon>Sphingobacteriaceae</taxon>
        <taxon>Pedobacter</taxon>
    </lineage>
</organism>
<dbReference type="STRING" id="34086.SAMN04488084_11566"/>
<protein>
    <submittedName>
        <fullName evidence="1">Uncharacterized protein</fullName>
    </submittedName>
</protein>
<evidence type="ECO:0000313" key="2">
    <source>
        <dbReference type="Proteomes" id="UP000183129"/>
    </source>
</evidence>
<dbReference type="EMBL" id="FONS01000014">
    <property type="protein sequence ID" value="SFF43947.1"/>
    <property type="molecule type" value="Genomic_DNA"/>
</dbReference>
<sequence>MYLAGALKTQNKQNQKAMKWTSEIFPLEMGELEPHVREKAIEIANQLKKEGQVKELSIVEEAIKRAQEWFLNMEG</sequence>
<evidence type="ECO:0000313" key="1">
    <source>
        <dbReference type="EMBL" id="SFF43947.1"/>
    </source>
</evidence>
<dbReference type="AlphaFoldDB" id="A0A1I2ISD2"/>
<dbReference type="Proteomes" id="UP000183129">
    <property type="component" value="Unassembled WGS sequence"/>
</dbReference>
<gene>
    <name evidence="1" type="ORF">SAMN03003324_03882</name>
</gene>
<accession>A0A1I2ISD2</accession>